<evidence type="ECO:0000313" key="2">
    <source>
        <dbReference type="EMBL" id="CUR60201.1"/>
    </source>
</evidence>
<accession>A0A2P2CE08</accession>
<proteinExistence type="predicted"/>
<gene>
    <name evidence="2" type="ORF">NOCA120128</name>
</gene>
<dbReference type="EMBL" id="CZKB01000012">
    <property type="protein sequence ID" value="CUR60201.1"/>
    <property type="molecule type" value="Genomic_DNA"/>
</dbReference>
<feature type="transmembrane region" description="Helical" evidence="1">
    <location>
        <begin position="63"/>
        <end position="84"/>
    </location>
</feature>
<protein>
    <submittedName>
        <fullName evidence="2">Uncharacterized protein</fullName>
    </submittedName>
</protein>
<evidence type="ECO:0000256" key="1">
    <source>
        <dbReference type="SAM" id="Phobius"/>
    </source>
</evidence>
<feature type="transmembrane region" description="Helical" evidence="1">
    <location>
        <begin position="20"/>
        <end position="43"/>
    </location>
</feature>
<feature type="transmembrane region" description="Helical" evidence="1">
    <location>
        <begin position="96"/>
        <end position="123"/>
    </location>
</feature>
<organism evidence="2">
    <name type="scientific">metagenome</name>
    <dbReference type="NCBI Taxonomy" id="256318"/>
    <lineage>
        <taxon>unclassified sequences</taxon>
        <taxon>metagenomes</taxon>
    </lineage>
</organism>
<keyword evidence="1" id="KW-1133">Transmembrane helix</keyword>
<reference evidence="2" key="1">
    <citation type="submission" date="2015-08" db="EMBL/GenBank/DDBJ databases">
        <authorList>
            <person name="Babu N.S."/>
            <person name="Beckwith C.J."/>
            <person name="Beseler K.G."/>
            <person name="Brison A."/>
            <person name="Carone J.V."/>
            <person name="Caskin T.P."/>
            <person name="Diamond M."/>
            <person name="Durham M.E."/>
            <person name="Foxe J.M."/>
            <person name="Go M."/>
            <person name="Henderson B.A."/>
            <person name="Jones I.B."/>
            <person name="McGettigan J.A."/>
            <person name="Micheletti S.J."/>
            <person name="Nasrallah M.E."/>
            <person name="Ortiz D."/>
            <person name="Piller C.R."/>
            <person name="Privatt S.R."/>
            <person name="Schneider S.L."/>
            <person name="Sharp S."/>
            <person name="Smith T.C."/>
            <person name="Stanton J.D."/>
            <person name="Ullery H.E."/>
            <person name="Wilson R.J."/>
            <person name="Serrano M.G."/>
            <person name="Buck G."/>
            <person name="Lee V."/>
            <person name="Wang Y."/>
            <person name="Carvalho R."/>
            <person name="Voegtly L."/>
            <person name="Shi R."/>
            <person name="Duckworth R."/>
            <person name="Johnson A."/>
            <person name="Loviza R."/>
            <person name="Walstead R."/>
            <person name="Shah Z."/>
            <person name="Kiflezghi M."/>
            <person name="Wade K."/>
            <person name="Ball S.L."/>
            <person name="Bradley K.W."/>
            <person name="Asai D.J."/>
            <person name="Bowman C.A."/>
            <person name="Russell D.A."/>
            <person name="Pope W.H."/>
            <person name="Jacobs-Sera D."/>
            <person name="Hendrix R.W."/>
            <person name="Hatfull G.F."/>
        </authorList>
    </citation>
    <scope>NUCLEOTIDE SEQUENCE</scope>
</reference>
<keyword evidence="1" id="KW-0812">Transmembrane</keyword>
<dbReference type="AlphaFoldDB" id="A0A2P2CE08"/>
<keyword evidence="1" id="KW-0472">Membrane</keyword>
<name>A0A2P2CE08_9ZZZZ</name>
<sequence length="125" mass="12706">MGSTSLPRGVAVDHALRSDALLAVATVATAVVGFAALVLLPYAVAGFIPPAGADVLWRVGGPLAVVLAPLTAGLAAASSLLALWRGDDLDSTTRRLHLTVLVTVAVFAALLASSFGQAAFGWWQD</sequence>